<comment type="caution">
    <text evidence="2">The sequence shown here is derived from an EMBL/GenBank/DDBJ whole genome shotgun (WGS) entry which is preliminary data.</text>
</comment>
<accession>A0ABR1AXG8</accession>
<organism evidence="2 3">
    <name type="scientific">Polyplax serrata</name>
    <name type="common">Common mouse louse</name>
    <dbReference type="NCBI Taxonomy" id="468196"/>
    <lineage>
        <taxon>Eukaryota</taxon>
        <taxon>Metazoa</taxon>
        <taxon>Ecdysozoa</taxon>
        <taxon>Arthropoda</taxon>
        <taxon>Hexapoda</taxon>
        <taxon>Insecta</taxon>
        <taxon>Pterygota</taxon>
        <taxon>Neoptera</taxon>
        <taxon>Paraneoptera</taxon>
        <taxon>Psocodea</taxon>
        <taxon>Troctomorpha</taxon>
        <taxon>Phthiraptera</taxon>
        <taxon>Anoplura</taxon>
        <taxon>Polyplacidae</taxon>
        <taxon>Polyplax</taxon>
    </lineage>
</organism>
<name>A0ABR1AXG8_POLSC</name>
<reference evidence="2 3" key="1">
    <citation type="submission" date="2023-09" db="EMBL/GenBank/DDBJ databases">
        <title>Genomes of two closely related lineages of the louse Polyplax serrata with different host specificities.</title>
        <authorList>
            <person name="Martinu J."/>
            <person name="Tarabai H."/>
            <person name="Stefka J."/>
            <person name="Hypsa V."/>
        </authorList>
    </citation>
    <scope>NUCLEOTIDE SEQUENCE [LARGE SCALE GENOMIC DNA]</scope>
    <source>
        <strain evidence="2">98ZLc_SE</strain>
    </source>
</reference>
<evidence type="ECO:0000256" key="1">
    <source>
        <dbReference type="SAM" id="MobiDB-lite"/>
    </source>
</evidence>
<gene>
    <name evidence="2" type="ORF">RUM44_003069</name>
</gene>
<dbReference type="Proteomes" id="UP001359485">
    <property type="component" value="Unassembled WGS sequence"/>
</dbReference>
<proteinExistence type="predicted"/>
<protein>
    <submittedName>
        <fullName evidence="2">Uncharacterized protein</fullName>
    </submittedName>
</protein>
<dbReference type="EMBL" id="JAWJWF010000007">
    <property type="protein sequence ID" value="KAK6630899.1"/>
    <property type="molecule type" value="Genomic_DNA"/>
</dbReference>
<evidence type="ECO:0000313" key="3">
    <source>
        <dbReference type="Proteomes" id="UP001359485"/>
    </source>
</evidence>
<feature type="compositionally biased region" description="Basic residues" evidence="1">
    <location>
        <begin position="40"/>
        <end position="53"/>
    </location>
</feature>
<sequence length="53" mass="6231">MVGAASGKIKATLNWRYQKTNSKIKCRAELGKDETYKQKTQQKKWKKTKKDEK</sequence>
<keyword evidence="3" id="KW-1185">Reference proteome</keyword>
<feature type="region of interest" description="Disordered" evidence="1">
    <location>
        <begin position="32"/>
        <end position="53"/>
    </location>
</feature>
<evidence type="ECO:0000313" key="2">
    <source>
        <dbReference type="EMBL" id="KAK6630899.1"/>
    </source>
</evidence>